<sequence>MNLENLIESLKRQEKNFSDLLETIRTKKEALLKNDLAKLDKAVDGEQKLLHLIQKEERERKRLTYVFATENSIELTNASIEELLKKMPQLSGQLKSARDSIKSKAAEIIKINSQLTVLVGVSRNLIRDTVTTLLGKGKKSIVNKRV</sequence>
<feature type="coiled-coil region" evidence="4">
    <location>
        <begin position="3"/>
        <end position="30"/>
    </location>
</feature>
<accession>I7A685</accession>
<reference evidence="5 6" key="1">
    <citation type="journal article" date="2013" name="PLoS ONE">
        <title>Genomic analysis of Melioribacter roseus, facultatively anaerobic organotrophic bacterium representing a novel deep lineage within Bacteriodetes/Chlorobi group.</title>
        <authorList>
            <person name="Kadnikov V.V."/>
            <person name="Mardanov A.V."/>
            <person name="Podosokorskaya O.A."/>
            <person name="Gavrilov S.N."/>
            <person name="Kublanov I.V."/>
            <person name="Beletsky A.V."/>
            <person name="Bonch-Osmolovskaya E.A."/>
            <person name="Ravin N.V."/>
        </authorList>
    </citation>
    <scope>NUCLEOTIDE SEQUENCE [LARGE SCALE GENOMIC DNA]</scope>
    <source>
        <strain evidence="6">JCM 17771 / P3M-2</strain>
    </source>
</reference>
<dbReference type="InterPro" id="IPR036679">
    <property type="entry name" value="FlgN-like_sf"/>
</dbReference>
<evidence type="ECO:0000313" key="6">
    <source>
        <dbReference type="Proteomes" id="UP000009011"/>
    </source>
</evidence>
<dbReference type="InterPro" id="IPR007809">
    <property type="entry name" value="FlgN-like"/>
</dbReference>
<dbReference type="HOGENOM" id="CLU_1775236_0_0_10"/>
<dbReference type="GO" id="GO:0044780">
    <property type="term" value="P:bacterial-type flagellum assembly"/>
    <property type="evidence" value="ECO:0007669"/>
    <property type="project" value="InterPro"/>
</dbReference>
<dbReference type="EMBL" id="CP003557">
    <property type="protein sequence ID" value="AFN75391.1"/>
    <property type="molecule type" value="Genomic_DNA"/>
</dbReference>
<dbReference type="KEGG" id="mro:MROS_2161"/>
<keyword evidence="3" id="KW-1005">Bacterial flagellum biogenesis</keyword>
<evidence type="ECO:0000256" key="4">
    <source>
        <dbReference type="SAM" id="Coils"/>
    </source>
</evidence>
<dbReference type="Pfam" id="PF05130">
    <property type="entry name" value="FlgN"/>
    <property type="match status" value="1"/>
</dbReference>
<dbReference type="RefSeq" id="WP_014856823.1">
    <property type="nucleotide sequence ID" value="NC_018178.1"/>
</dbReference>
<dbReference type="Proteomes" id="UP000009011">
    <property type="component" value="Chromosome"/>
</dbReference>
<evidence type="ECO:0000256" key="3">
    <source>
        <dbReference type="ARBA" id="ARBA00022795"/>
    </source>
</evidence>
<dbReference type="SUPFAM" id="SSF140566">
    <property type="entry name" value="FlgN-like"/>
    <property type="match status" value="1"/>
</dbReference>
<evidence type="ECO:0000256" key="2">
    <source>
        <dbReference type="ARBA" id="ARBA00007703"/>
    </source>
</evidence>
<organism evidence="5 6">
    <name type="scientific">Melioribacter roseus (strain DSM 23840 / JCM 17771 / VKM B-2668 / P3M-2)</name>
    <dbReference type="NCBI Taxonomy" id="1191523"/>
    <lineage>
        <taxon>Bacteria</taxon>
        <taxon>Pseudomonadati</taxon>
        <taxon>Ignavibacteriota</taxon>
        <taxon>Ignavibacteria</taxon>
        <taxon>Ignavibacteriales</taxon>
        <taxon>Melioribacteraceae</taxon>
        <taxon>Melioribacter</taxon>
    </lineage>
</organism>
<gene>
    <name evidence="5" type="ordered locus">MROS_2161</name>
</gene>
<evidence type="ECO:0000313" key="5">
    <source>
        <dbReference type="EMBL" id="AFN75391.1"/>
    </source>
</evidence>
<dbReference type="Gene3D" id="1.20.58.300">
    <property type="entry name" value="FlgN-like"/>
    <property type="match status" value="1"/>
</dbReference>
<dbReference type="STRING" id="1191523.MROS_2161"/>
<comment type="function">
    <text evidence="1">Required for the efficient initiation of filament assembly.</text>
</comment>
<comment type="similarity">
    <text evidence="2">Belongs to the FlgN family.</text>
</comment>
<protein>
    <submittedName>
        <fullName evidence="5">FlgN family protein</fullName>
    </submittedName>
</protein>
<evidence type="ECO:0000256" key="1">
    <source>
        <dbReference type="ARBA" id="ARBA00002397"/>
    </source>
</evidence>
<keyword evidence="4" id="KW-0175">Coiled coil</keyword>
<keyword evidence="6" id="KW-1185">Reference proteome</keyword>
<proteinExistence type="inferred from homology"/>
<dbReference type="AlphaFoldDB" id="I7A685"/>
<name>I7A685_MELRP</name>